<evidence type="ECO:0000313" key="1">
    <source>
        <dbReference type="EMBL" id="KAL3518578.1"/>
    </source>
</evidence>
<protein>
    <submittedName>
        <fullName evidence="1">Uncharacterized protein</fullName>
    </submittedName>
</protein>
<organism evidence="1 2">
    <name type="scientific">Cinchona calisaya</name>
    <dbReference type="NCBI Taxonomy" id="153742"/>
    <lineage>
        <taxon>Eukaryota</taxon>
        <taxon>Viridiplantae</taxon>
        <taxon>Streptophyta</taxon>
        <taxon>Embryophyta</taxon>
        <taxon>Tracheophyta</taxon>
        <taxon>Spermatophyta</taxon>
        <taxon>Magnoliopsida</taxon>
        <taxon>eudicotyledons</taxon>
        <taxon>Gunneridae</taxon>
        <taxon>Pentapetalae</taxon>
        <taxon>asterids</taxon>
        <taxon>lamiids</taxon>
        <taxon>Gentianales</taxon>
        <taxon>Rubiaceae</taxon>
        <taxon>Cinchonoideae</taxon>
        <taxon>Cinchoneae</taxon>
        <taxon>Cinchona</taxon>
    </lineage>
</organism>
<accession>A0ABD2ZGQ5</accession>
<dbReference type="AlphaFoldDB" id="A0ABD2ZGQ5"/>
<gene>
    <name evidence="1" type="ORF">ACH5RR_021167</name>
</gene>
<keyword evidence="2" id="KW-1185">Reference proteome</keyword>
<name>A0ABD2ZGQ5_9GENT</name>
<comment type="caution">
    <text evidence="1">The sequence shown here is derived from an EMBL/GenBank/DDBJ whole genome shotgun (WGS) entry which is preliminary data.</text>
</comment>
<reference evidence="1 2" key="1">
    <citation type="submission" date="2024-11" db="EMBL/GenBank/DDBJ databases">
        <title>A near-complete genome assembly of Cinchona calisaya.</title>
        <authorList>
            <person name="Lian D.C."/>
            <person name="Zhao X.W."/>
            <person name="Wei L."/>
        </authorList>
    </citation>
    <scope>NUCLEOTIDE SEQUENCE [LARGE SCALE GENOMIC DNA]</scope>
    <source>
        <tissue evidence="1">Nenye</tissue>
    </source>
</reference>
<evidence type="ECO:0000313" key="2">
    <source>
        <dbReference type="Proteomes" id="UP001630127"/>
    </source>
</evidence>
<dbReference type="Proteomes" id="UP001630127">
    <property type="component" value="Unassembled WGS sequence"/>
</dbReference>
<dbReference type="EMBL" id="JBJUIK010000009">
    <property type="protein sequence ID" value="KAL3518578.1"/>
    <property type="molecule type" value="Genomic_DNA"/>
</dbReference>
<proteinExistence type="predicted"/>
<sequence>MPTTVSGNTLSKRMDYQEHAFSDLINRLGDLSAGYNMLLDLRELKAQPVPGLAMMELTLGPWSEQCNLMAVPLDDFDLILAKEIMATNKIFSVPHLNSVMVADEKCPTFILTFTIATNAVAAHRLLIGANRVAKFWPCNWKTG</sequence>